<sequence>MKTIRTRILTLMLTVSLVPFIIISMISLWNSSRFLLEGEQGKIEAIRDLKKHEIEMYFKGKLSDNQVLALDPTVVKAFEEFSAAFDLGGLEANEYKQIEKTYQSYFDLYIKEKGYYDFFLIDMDGDIIYTVAKESDLGENLWDSSLRNSTFADALTRSFQDKTTVIGDYKFYEPSKEPAAFIVSPLHDSGEHIGYVATQLSDSTINNVMQSSTGLGVTGDSYLIGSDQLYRSDSRLSSKKDIGVTKVEDDLFQAYQDEGTTTIEYSTKTDEKKMVSAVSSINIEGVNWGIVTEVHKEEIMQPMYTLLWNQIIIASIVMIVVLIVAWIFSQSFSKPLTLLANYVTTVAGGDLRSSIEVEGEDERAHLMKGFNFLIDSFKDLLRNIQAAATQVSTSASDLTASALYTSKAAEQVVESAQKTFVGSKDQQMKVESLLKNMQVGKEKMEALSLSSALMESLTEKSSNSVELGVKELGELRKTISQIELTFEDTTGIIHEMVKHTENIQNVMELINEISNQTNLLALNAAIEAARAGEAGNGFAVVASEVRKLATKTKLSSEEITETAKRMVEESKKALTFSNQGLGSIKEGVSAAENTVHVFRDIEKSIGQLVPQVKEVSHIAKTVDSTLQSTQLVITEVGAQAIMNVQSAQSAMEASEAQLSAVEEMSASAVELNQVAEDLKKSADKFKL</sequence>
<evidence type="ECO:0000313" key="12">
    <source>
        <dbReference type="Proteomes" id="UP000593626"/>
    </source>
</evidence>
<feature type="transmembrane region" description="Helical" evidence="8">
    <location>
        <begin position="306"/>
        <end position="328"/>
    </location>
</feature>
<protein>
    <submittedName>
        <fullName evidence="11">Methyl-accepting chemotaxis protein</fullName>
    </submittedName>
</protein>
<keyword evidence="8" id="KW-1133">Transmembrane helix</keyword>
<gene>
    <name evidence="11" type="ORF">G8O30_14970</name>
</gene>
<evidence type="ECO:0000256" key="6">
    <source>
        <dbReference type="PROSITE-ProRule" id="PRU00284"/>
    </source>
</evidence>
<accession>A0A7S8HGL9</accession>
<evidence type="ECO:0000256" key="3">
    <source>
        <dbReference type="ARBA" id="ARBA00023136"/>
    </source>
</evidence>
<dbReference type="AlphaFoldDB" id="A0A7S8HGL9"/>
<keyword evidence="8" id="KW-0812">Transmembrane</keyword>
<dbReference type="Proteomes" id="UP000593626">
    <property type="component" value="Chromosome"/>
</dbReference>
<dbReference type="InterPro" id="IPR004089">
    <property type="entry name" value="MCPsignal_dom"/>
</dbReference>
<dbReference type="CDD" id="cd06225">
    <property type="entry name" value="HAMP"/>
    <property type="match status" value="1"/>
</dbReference>
<name>A0A7S8HGL9_9BACI</name>
<dbReference type="SMART" id="SM00283">
    <property type="entry name" value="MA"/>
    <property type="match status" value="1"/>
</dbReference>
<feature type="domain" description="HAMP" evidence="10">
    <location>
        <begin position="330"/>
        <end position="382"/>
    </location>
</feature>
<evidence type="ECO:0000256" key="7">
    <source>
        <dbReference type="SAM" id="Coils"/>
    </source>
</evidence>
<proteinExistence type="inferred from homology"/>
<dbReference type="PANTHER" id="PTHR32089:SF112">
    <property type="entry name" value="LYSOZYME-LIKE PROTEIN-RELATED"/>
    <property type="match status" value="1"/>
</dbReference>
<dbReference type="Pfam" id="PF00015">
    <property type="entry name" value="MCPsignal"/>
    <property type="match status" value="1"/>
</dbReference>
<feature type="coiled-coil region" evidence="7">
    <location>
        <begin position="644"/>
        <end position="681"/>
    </location>
</feature>
<feature type="domain" description="Methyl-accepting transducer" evidence="9">
    <location>
        <begin position="401"/>
        <end position="637"/>
    </location>
</feature>
<evidence type="ECO:0000256" key="5">
    <source>
        <dbReference type="ARBA" id="ARBA00029447"/>
    </source>
</evidence>
<evidence type="ECO:0000256" key="2">
    <source>
        <dbReference type="ARBA" id="ARBA00022475"/>
    </source>
</evidence>
<organism evidence="11 12">
    <name type="scientific">Mangrovibacillus cuniculi</name>
    <dbReference type="NCBI Taxonomy" id="2593652"/>
    <lineage>
        <taxon>Bacteria</taxon>
        <taxon>Bacillati</taxon>
        <taxon>Bacillota</taxon>
        <taxon>Bacilli</taxon>
        <taxon>Bacillales</taxon>
        <taxon>Bacillaceae</taxon>
        <taxon>Mangrovibacillus</taxon>
    </lineage>
</organism>
<dbReference type="PANTHER" id="PTHR32089">
    <property type="entry name" value="METHYL-ACCEPTING CHEMOTAXIS PROTEIN MCPB"/>
    <property type="match status" value="1"/>
</dbReference>
<reference evidence="11 12" key="1">
    <citation type="submission" date="2019-07" db="EMBL/GenBank/DDBJ databases">
        <title>Genome sequence of 2 isolates from Red Sea Mangroves.</title>
        <authorList>
            <person name="Sefrji F."/>
            <person name="Michoud G."/>
            <person name="Merlino G."/>
            <person name="Daffonchio D."/>
        </authorList>
    </citation>
    <scope>NUCLEOTIDE SEQUENCE [LARGE SCALE GENOMIC DNA]</scope>
    <source>
        <strain evidence="11 12">R1DC41</strain>
    </source>
</reference>
<dbReference type="GO" id="GO:0007165">
    <property type="term" value="P:signal transduction"/>
    <property type="evidence" value="ECO:0007669"/>
    <property type="project" value="UniProtKB-KW"/>
</dbReference>
<evidence type="ECO:0000256" key="1">
    <source>
        <dbReference type="ARBA" id="ARBA00004236"/>
    </source>
</evidence>
<dbReference type="Gene3D" id="1.10.287.950">
    <property type="entry name" value="Methyl-accepting chemotaxis protein"/>
    <property type="match status" value="1"/>
</dbReference>
<comment type="subcellular location">
    <subcellularLocation>
        <location evidence="1">Cell membrane</location>
    </subcellularLocation>
</comment>
<dbReference type="RefSeq" id="WP_239672822.1">
    <property type="nucleotide sequence ID" value="NZ_CP049742.1"/>
</dbReference>
<dbReference type="InterPro" id="IPR003660">
    <property type="entry name" value="HAMP_dom"/>
</dbReference>
<evidence type="ECO:0000259" key="9">
    <source>
        <dbReference type="PROSITE" id="PS50111"/>
    </source>
</evidence>
<evidence type="ECO:0000256" key="8">
    <source>
        <dbReference type="SAM" id="Phobius"/>
    </source>
</evidence>
<keyword evidence="12" id="KW-1185">Reference proteome</keyword>
<dbReference type="PROSITE" id="PS50885">
    <property type="entry name" value="HAMP"/>
    <property type="match status" value="1"/>
</dbReference>
<dbReference type="SUPFAM" id="SSF58104">
    <property type="entry name" value="Methyl-accepting chemotaxis protein (MCP) signaling domain"/>
    <property type="match status" value="1"/>
</dbReference>
<feature type="transmembrane region" description="Helical" evidence="8">
    <location>
        <begin position="6"/>
        <end position="29"/>
    </location>
</feature>
<dbReference type="GO" id="GO:0005886">
    <property type="term" value="C:plasma membrane"/>
    <property type="evidence" value="ECO:0007669"/>
    <property type="project" value="UniProtKB-SubCell"/>
</dbReference>
<dbReference type="KEGG" id="mcui:G8O30_14970"/>
<dbReference type="EMBL" id="CP049742">
    <property type="protein sequence ID" value="QPC48139.1"/>
    <property type="molecule type" value="Genomic_DNA"/>
</dbReference>
<comment type="similarity">
    <text evidence="5">Belongs to the methyl-accepting chemotaxis (MCP) protein family.</text>
</comment>
<evidence type="ECO:0000256" key="4">
    <source>
        <dbReference type="ARBA" id="ARBA00023224"/>
    </source>
</evidence>
<keyword evidence="3 8" id="KW-0472">Membrane</keyword>
<evidence type="ECO:0000259" key="10">
    <source>
        <dbReference type="PROSITE" id="PS50885"/>
    </source>
</evidence>
<keyword evidence="7" id="KW-0175">Coiled coil</keyword>
<keyword evidence="2" id="KW-1003">Cell membrane</keyword>
<dbReference type="PROSITE" id="PS50111">
    <property type="entry name" value="CHEMOTAXIS_TRANSDUC_2"/>
    <property type="match status" value="1"/>
</dbReference>
<evidence type="ECO:0000313" key="11">
    <source>
        <dbReference type="EMBL" id="QPC48139.1"/>
    </source>
</evidence>
<keyword evidence="4 6" id="KW-0807">Transducer</keyword>
<dbReference type="Gene3D" id="3.30.450.20">
    <property type="entry name" value="PAS domain"/>
    <property type="match status" value="1"/>
</dbReference>